<feature type="compositionally biased region" description="Acidic residues" evidence="14">
    <location>
        <begin position="571"/>
        <end position="580"/>
    </location>
</feature>
<feature type="compositionally biased region" description="Basic and acidic residues" evidence="14">
    <location>
        <begin position="498"/>
        <end position="508"/>
    </location>
</feature>
<feature type="compositionally biased region" description="Basic and acidic residues" evidence="14">
    <location>
        <begin position="812"/>
        <end position="824"/>
    </location>
</feature>
<keyword evidence="9" id="KW-0067">ATP-binding</keyword>
<comment type="catalytic activity">
    <reaction evidence="13">
        <text>ATP + H2O = ADP + phosphate + H(+)</text>
        <dbReference type="Rhea" id="RHEA:13065"/>
        <dbReference type="ChEBI" id="CHEBI:15377"/>
        <dbReference type="ChEBI" id="CHEBI:15378"/>
        <dbReference type="ChEBI" id="CHEBI:30616"/>
        <dbReference type="ChEBI" id="CHEBI:43474"/>
        <dbReference type="ChEBI" id="CHEBI:456216"/>
        <dbReference type="EC" id="3.6.4.12"/>
    </reaction>
</comment>
<dbReference type="PANTHER" id="PTHR46357">
    <property type="entry name" value="TRANSCRIPTIONAL REGULATOR ATRX"/>
    <property type="match status" value="1"/>
</dbReference>
<dbReference type="InterPro" id="IPR013083">
    <property type="entry name" value="Znf_RING/FYVE/PHD"/>
</dbReference>
<evidence type="ECO:0000256" key="7">
    <source>
        <dbReference type="ARBA" id="ARBA00022801"/>
    </source>
</evidence>
<keyword evidence="8" id="KW-0862">Zinc</keyword>
<feature type="compositionally biased region" description="Basic and acidic residues" evidence="14">
    <location>
        <begin position="776"/>
        <end position="788"/>
    </location>
</feature>
<dbReference type="RefSeq" id="XP_022258639.1">
    <property type="nucleotide sequence ID" value="XM_022402931.1"/>
</dbReference>
<dbReference type="PROSITE" id="PS51533">
    <property type="entry name" value="ADD"/>
    <property type="match status" value="1"/>
</dbReference>
<keyword evidence="10" id="KW-0238">DNA-binding</keyword>
<dbReference type="Pfam" id="PF17981">
    <property type="entry name" value="ADD_ATRX"/>
    <property type="match status" value="1"/>
</dbReference>
<feature type="region of interest" description="Disordered" evidence="14">
    <location>
        <begin position="693"/>
        <end position="713"/>
    </location>
</feature>
<keyword evidence="6" id="KW-0863">Zinc-finger</keyword>
<feature type="compositionally biased region" description="Basic and acidic residues" evidence="14">
    <location>
        <begin position="1092"/>
        <end position="1104"/>
    </location>
</feature>
<proteinExistence type="inferred from homology"/>
<keyword evidence="16" id="KW-1185">Reference proteome</keyword>
<evidence type="ECO:0000256" key="11">
    <source>
        <dbReference type="ARBA" id="ARBA00023204"/>
    </source>
</evidence>
<feature type="region of interest" description="Disordered" evidence="14">
    <location>
        <begin position="1041"/>
        <end position="1153"/>
    </location>
</feature>
<feature type="compositionally biased region" description="Polar residues" evidence="14">
    <location>
        <begin position="434"/>
        <end position="446"/>
    </location>
</feature>
<evidence type="ECO:0000313" key="16">
    <source>
        <dbReference type="Proteomes" id="UP000694941"/>
    </source>
</evidence>
<gene>
    <name evidence="17" type="primary">LOC106474618</name>
</gene>
<feature type="non-terminal residue" evidence="17">
    <location>
        <position position="1153"/>
    </location>
</feature>
<feature type="compositionally biased region" description="Basic and acidic residues" evidence="14">
    <location>
        <begin position="532"/>
        <end position="545"/>
    </location>
</feature>
<evidence type="ECO:0000256" key="1">
    <source>
        <dbReference type="ARBA" id="ARBA00004123"/>
    </source>
</evidence>
<evidence type="ECO:0000256" key="14">
    <source>
        <dbReference type="SAM" id="MobiDB-lite"/>
    </source>
</evidence>
<keyword evidence="7" id="KW-0378">Hydrolase</keyword>
<reference evidence="17" key="1">
    <citation type="submission" date="2025-08" db="UniProtKB">
        <authorList>
            <consortium name="RefSeq"/>
        </authorList>
    </citation>
    <scope>IDENTIFICATION</scope>
    <source>
        <tissue evidence="17">Muscle</tissue>
    </source>
</reference>
<feature type="compositionally biased region" description="Basic and acidic residues" evidence="14">
    <location>
        <begin position="615"/>
        <end position="633"/>
    </location>
</feature>
<evidence type="ECO:0000256" key="9">
    <source>
        <dbReference type="ARBA" id="ARBA00022840"/>
    </source>
</evidence>
<evidence type="ECO:0000256" key="3">
    <source>
        <dbReference type="ARBA" id="ARBA00022723"/>
    </source>
</evidence>
<organism evidence="16 17">
    <name type="scientific">Limulus polyphemus</name>
    <name type="common">Atlantic horseshoe crab</name>
    <dbReference type="NCBI Taxonomy" id="6850"/>
    <lineage>
        <taxon>Eukaryota</taxon>
        <taxon>Metazoa</taxon>
        <taxon>Ecdysozoa</taxon>
        <taxon>Arthropoda</taxon>
        <taxon>Chelicerata</taxon>
        <taxon>Merostomata</taxon>
        <taxon>Xiphosura</taxon>
        <taxon>Limulidae</taxon>
        <taxon>Limulus</taxon>
    </lineage>
</organism>
<keyword evidence="5" id="KW-0227">DNA damage</keyword>
<feature type="compositionally biased region" description="Basic and acidic residues" evidence="14">
    <location>
        <begin position="751"/>
        <end position="767"/>
    </location>
</feature>
<feature type="compositionally biased region" description="Acidic residues" evidence="14">
    <location>
        <begin position="984"/>
        <end position="996"/>
    </location>
</feature>
<dbReference type="InterPro" id="IPR025766">
    <property type="entry name" value="ADD"/>
</dbReference>
<evidence type="ECO:0000256" key="12">
    <source>
        <dbReference type="ARBA" id="ARBA00023242"/>
    </source>
</evidence>
<evidence type="ECO:0000256" key="6">
    <source>
        <dbReference type="ARBA" id="ARBA00022771"/>
    </source>
</evidence>
<evidence type="ECO:0000256" key="10">
    <source>
        <dbReference type="ARBA" id="ARBA00023125"/>
    </source>
</evidence>
<dbReference type="InterPro" id="IPR041430">
    <property type="entry name" value="ADD_ATRX"/>
</dbReference>
<feature type="region of interest" description="Disordered" evidence="14">
    <location>
        <begin position="571"/>
        <end position="633"/>
    </location>
</feature>
<keyword evidence="11" id="KW-0234">DNA repair</keyword>
<feature type="compositionally biased region" description="Basic residues" evidence="14">
    <location>
        <begin position="949"/>
        <end position="962"/>
    </location>
</feature>
<feature type="region of interest" description="Disordered" evidence="14">
    <location>
        <begin position="11"/>
        <end position="41"/>
    </location>
</feature>
<accession>A0ABM1TRY3</accession>
<dbReference type="PANTHER" id="PTHR46357:SF1">
    <property type="entry name" value="TRANSCRIPTIONAL REGULATOR ATRX"/>
    <property type="match status" value="1"/>
</dbReference>
<dbReference type="Gene3D" id="3.30.40.10">
    <property type="entry name" value="Zinc/RING finger domain, C3HC4 (zinc finger)"/>
    <property type="match status" value="1"/>
</dbReference>
<evidence type="ECO:0000256" key="5">
    <source>
        <dbReference type="ARBA" id="ARBA00022763"/>
    </source>
</evidence>
<feature type="domain" description="PHD-type" evidence="15">
    <location>
        <begin position="73"/>
        <end position="209"/>
    </location>
</feature>
<protein>
    <submittedName>
        <fullName evidence="17">Transcriptional regulator ATRX-like</fullName>
    </submittedName>
</protein>
<feature type="compositionally biased region" description="Basic and acidic residues" evidence="14">
    <location>
        <begin position="371"/>
        <end position="384"/>
    </location>
</feature>
<feature type="region of interest" description="Disordered" evidence="14">
    <location>
        <begin position="743"/>
        <end position="1014"/>
    </location>
</feature>
<feature type="region of interest" description="Disordered" evidence="14">
    <location>
        <begin position="362"/>
        <end position="402"/>
    </location>
</feature>
<comment type="similarity">
    <text evidence="2">Belongs to the SNF2/RAD54 helicase family.</text>
</comment>
<dbReference type="Proteomes" id="UP000694941">
    <property type="component" value="Unplaced"/>
</dbReference>
<sequence length="1153" mass="129855">MSFIRKLLLSEGDDGTGGTNLSESFSLQEKNSQGTDEQKPERKVLTMPQLVINSSECMVYLGPEKGSRPRSKISDEEIATMTVNCTACGNQVNHLDPAEVKRHIKLGVLLCRKCFKYYGSGTFQKDENGVDEYCRWCAEGGNLIICDFCENAFCKECIRRNFGRRELTKATEATRWQCYVCNSEPLFGLVSFCMMVQEFAQQHANDLKDKVSKKSSVRSKDVFREIELFSKKLLSEQTSSTNSESWLEEDFTQGLVALNMTMENILKVREKYRRKATQPHSLQSGVRRFINVFKTHVQNVGVVIKSIESHYKAYQNNQLQLTEKTKTHLINGDITRSGKSSVNTFEQEEETFNDIEIIECTPDEDNLSLESHPKDKKRDVKDNLTSETGVNSPAKTDSFDLGENRLKEEFQILNDGSQVDVEDDVLPANKSDEVIQNSDDTPTGSEFLSGMKSRKNCGDSYKSDEECSGEKTYAVEVEENTINDVTLDGDDSEEDADERSSEEKRSTVEVEEITSPDEKGNSTTDATLDQDDVAKEDTGEIHSGEKTCNVEVEENTTLDMKGNTTVDVNLDQDDVAEEDVGERRSGEKTCDVEMEEKNPSDVKGNTTIDVILDQEGSKEDERHSGEKTCDVEMEEKSICEKGNLDEDNVPEEDAVGQNDSTLLFDKDDVFDECNQTLLEETDLEEQICDTVTEGKGNICDDSKDQESDLSEVSEENTMLMRDSLKSKWTSKNFVTVKVGDKNNDYLDLDESSIRTESTEEGTIKEQQECTASSEEPSSKDENDATKNEDDVDKAILSAVMQLKHKIMNSSLDTEKTDKTTKNEEVFSDSLNSKHENTESSENDKVSGAESVTEKPFNHDKHDEEVENVEDTGLDNVHEDENSTSLLVDEIQEKTNESSQVKEGTELKNEEDLSDNEKARRSLLLDLGMESLSDESDKEVSDDLDEPRHVVKRRRKSKTKSRRKSSDVKKLTENHKGGEKSTELEFSDSSEDSEEDNEQKQTSISKNNNPVEEVDIDKLKDQLGLDNKLCFNPQVLVQKLPDDVTFADDSDKNSKSTSTKRNQHSSESSVDELEKDVQRLSNLSALQKKNKKLKTDENDVERDSEGGSLDTSRRKIKVKPKKDKILSGSESLTEGSDIEKETENTHSCFLKDFQ</sequence>
<keyword evidence="3" id="KW-0479">Metal-binding</keyword>
<evidence type="ECO:0000313" key="17">
    <source>
        <dbReference type="RefSeq" id="XP_022258639.1"/>
    </source>
</evidence>
<dbReference type="CDD" id="cd11726">
    <property type="entry name" value="ADDz_ATRX"/>
    <property type="match status" value="1"/>
</dbReference>
<dbReference type="InterPro" id="IPR011011">
    <property type="entry name" value="Znf_FYVE_PHD"/>
</dbReference>
<feature type="compositionally biased region" description="Polar residues" evidence="14">
    <location>
        <begin position="19"/>
        <end position="35"/>
    </location>
</feature>
<feature type="compositionally biased region" description="Basic and acidic residues" evidence="14">
    <location>
        <begin position="831"/>
        <end position="863"/>
    </location>
</feature>
<feature type="compositionally biased region" description="Basic and acidic residues" evidence="14">
    <location>
        <begin position="581"/>
        <end position="600"/>
    </location>
</feature>
<feature type="compositionally biased region" description="Basic and acidic residues" evidence="14">
    <location>
        <begin position="963"/>
        <end position="982"/>
    </location>
</feature>
<feature type="compositionally biased region" description="Polar residues" evidence="14">
    <location>
        <begin position="385"/>
        <end position="395"/>
    </location>
</feature>
<feature type="compositionally biased region" description="Polar residues" evidence="14">
    <location>
        <begin position="999"/>
        <end position="1009"/>
    </location>
</feature>
<feature type="region of interest" description="Disordered" evidence="14">
    <location>
        <begin position="428"/>
        <end position="550"/>
    </location>
</feature>
<keyword evidence="12" id="KW-0539">Nucleus</keyword>
<evidence type="ECO:0000256" key="2">
    <source>
        <dbReference type="ARBA" id="ARBA00007025"/>
    </source>
</evidence>
<evidence type="ECO:0000256" key="8">
    <source>
        <dbReference type="ARBA" id="ARBA00022833"/>
    </source>
</evidence>
<dbReference type="InterPro" id="IPR052131">
    <property type="entry name" value="ATRX_domain-containing"/>
</dbReference>
<feature type="compositionally biased region" description="Basic and acidic residues" evidence="14">
    <location>
        <begin position="902"/>
        <end position="919"/>
    </location>
</feature>
<keyword evidence="4" id="KW-0547">Nucleotide-binding</keyword>
<evidence type="ECO:0000256" key="4">
    <source>
        <dbReference type="ARBA" id="ARBA00022741"/>
    </source>
</evidence>
<dbReference type="GeneID" id="106474618"/>
<evidence type="ECO:0000256" key="13">
    <source>
        <dbReference type="ARBA" id="ARBA00047995"/>
    </source>
</evidence>
<feature type="compositionally biased region" description="Basic and acidic residues" evidence="14">
    <location>
        <begin position="937"/>
        <end position="948"/>
    </location>
</feature>
<comment type="subcellular location">
    <subcellularLocation>
        <location evidence="1">Nucleus</location>
    </subcellularLocation>
</comment>
<name>A0ABM1TRY3_LIMPO</name>
<feature type="compositionally biased region" description="Acidic residues" evidence="14">
    <location>
        <begin position="476"/>
        <end position="497"/>
    </location>
</feature>
<evidence type="ECO:0000259" key="15">
    <source>
        <dbReference type="PROSITE" id="PS51533"/>
    </source>
</evidence>
<dbReference type="SUPFAM" id="SSF57903">
    <property type="entry name" value="FYVE/PHD zinc finger"/>
    <property type="match status" value="1"/>
</dbReference>